<evidence type="ECO:0000313" key="2">
    <source>
        <dbReference type="Proteomes" id="UP000029224"/>
    </source>
</evidence>
<comment type="caution">
    <text evidence="1">The sequence shown here is derived from an EMBL/GenBank/DDBJ whole genome shotgun (WGS) entry which is preliminary data.</text>
</comment>
<gene>
    <name evidence="1" type="ORF">JCM19240_3261</name>
</gene>
<dbReference type="Proteomes" id="UP000029224">
    <property type="component" value="Unassembled WGS sequence"/>
</dbReference>
<protein>
    <submittedName>
        <fullName evidence="1">Uncharacterized protein</fullName>
    </submittedName>
</protein>
<reference evidence="1 2" key="2">
    <citation type="submission" date="2014-09" db="EMBL/GenBank/DDBJ databases">
        <authorList>
            <consortium name="NBRP consortium"/>
            <person name="Sawabe T."/>
            <person name="Meirelles P."/>
            <person name="Nakanishi M."/>
            <person name="Sayaka M."/>
            <person name="Hattori M."/>
            <person name="Ohkuma M."/>
        </authorList>
    </citation>
    <scope>NUCLEOTIDE SEQUENCE [LARGE SCALE GENOMIC DNA]</scope>
    <source>
        <strain evidence="1 2">JCM 19240</strain>
    </source>
</reference>
<dbReference type="AlphaFoldDB" id="A0A090TF38"/>
<organism evidence="1 2">
    <name type="scientific">Vibrio maritimus</name>
    <dbReference type="NCBI Taxonomy" id="990268"/>
    <lineage>
        <taxon>Bacteria</taxon>
        <taxon>Pseudomonadati</taxon>
        <taxon>Pseudomonadota</taxon>
        <taxon>Gammaproteobacteria</taxon>
        <taxon>Vibrionales</taxon>
        <taxon>Vibrionaceae</taxon>
        <taxon>Vibrio</taxon>
    </lineage>
</organism>
<accession>A0A090TF38</accession>
<sequence length="44" mass="4657">MSDYHLDLYARIFSGLSGGLGQLNQASGDKSDVSQLVLTGITNN</sequence>
<keyword evidence="2" id="KW-1185">Reference proteome</keyword>
<proteinExistence type="predicted"/>
<name>A0A090TF38_9VIBR</name>
<evidence type="ECO:0000313" key="1">
    <source>
        <dbReference type="EMBL" id="GAL37399.1"/>
    </source>
</evidence>
<reference evidence="1 2" key="1">
    <citation type="submission" date="2014-09" db="EMBL/GenBank/DDBJ databases">
        <title>Vibrio maritimus JCM 19240. (C210) whole genome shotgun sequence.</title>
        <authorList>
            <person name="Sawabe T."/>
            <person name="Meirelles P."/>
            <person name="Nakanishi M."/>
            <person name="Sayaka M."/>
            <person name="Hattori M."/>
            <person name="Ohkuma M."/>
        </authorList>
    </citation>
    <scope>NUCLEOTIDE SEQUENCE [LARGE SCALE GENOMIC DNA]</scope>
    <source>
        <strain evidence="1 2">JCM 19240</strain>
    </source>
</reference>
<dbReference type="EMBL" id="BBMT01000016">
    <property type="protein sequence ID" value="GAL37399.1"/>
    <property type="molecule type" value="Genomic_DNA"/>
</dbReference>